<dbReference type="AlphaFoldDB" id="A0A4Y2LHZ8"/>
<dbReference type="EMBL" id="BGPR01005878">
    <property type="protein sequence ID" value="GBN14222.1"/>
    <property type="molecule type" value="Genomic_DNA"/>
</dbReference>
<organism evidence="1 2">
    <name type="scientific">Araneus ventricosus</name>
    <name type="common">Orbweaver spider</name>
    <name type="synonym">Epeira ventricosa</name>
    <dbReference type="NCBI Taxonomy" id="182803"/>
    <lineage>
        <taxon>Eukaryota</taxon>
        <taxon>Metazoa</taxon>
        <taxon>Ecdysozoa</taxon>
        <taxon>Arthropoda</taxon>
        <taxon>Chelicerata</taxon>
        <taxon>Arachnida</taxon>
        <taxon>Araneae</taxon>
        <taxon>Araneomorphae</taxon>
        <taxon>Entelegynae</taxon>
        <taxon>Araneoidea</taxon>
        <taxon>Araneidae</taxon>
        <taxon>Araneus</taxon>
    </lineage>
</organism>
<gene>
    <name evidence="1" type="ORF">AVEN_99526_1</name>
</gene>
<sequence>MIKRRETLLNEDSKYMINERISSFKLPKSLHQKVEVLIKPVMTEICVWISYICHIHDEVAKFSRTRCSCSDEIDLQESLRWQTAGLIDKHSTSQCLVRDERLDTAFRFVLACNCCAETDILELWQMLSQDVQRRFSKFPFIFLPVVNYWSGQLKEAAGVNYNFIPTPEFPYKFSFDDYSDDYLDAMYPFYKKLPLELRVYFFGMYGEYADELRWQVSAQRKLCRERITSGFVNVDNATALKYFLQKFQPINGRNLLEVVAGNHFISNELLAFCLSQLNDRQISVLLRSRPRDQLLSSLLNPPWQANFLDFANRILGNVSFKELSRLISYIIKFKIENGWQDFDYVKIVRELWEKSSCECRTFLRSHCPKLMEILEFSG</sequence>
<comment type="caution">
    <text evidence="1">The sequence shown here is derived from an EMBL/GenBank/DDBJ whole genome shotgun (WGS) entry which is preliminary data.</text>
</comment>
<evidence type="ECO:0000313" key="1">
    <source>
        <dbReference type="EMBL" id="GBN14222.1"/>
    </source>
</evidence>
<keyword evidence="2" id="KW-1185">Reference proteome</keyword>
<dbReference type="Proteomes" id="UP000499080">
    <property type="component" value="Unassembled WGS sequence"/>
</dbReference>
<proteinExistence type="predicted"/>
<protein>
    <submittedName>
        <fullName evidence="1">Uncharacterized protein</fullName>
    </submittedName>
</protein>
<reference evidence="1 2" key="1">
    <citation type="journal article" date="2019" name="Sci. Rep.">
        <title>Orb-weaving spider Araneus ventricosus genome elucidates the spidroin gene catalogue.</title>
        <authorList>
            <person name="Kono N."/>
            <person name="Nakamura H."/>
            <person name="Ohtoshi R."/>
            <person name="Moran D.A.P."/>
            <person name="Shinohara A."/>
            <person name="Yoshida Y."/>
            <person name="Fujiwara M."/>
            <person name="Mori M."/>
            <person name="Tomita M."/>
            <person name="Arakawa K."/>
        </authorList>
    </citation>
    <scope>NUCLEOTIDE SEQUENCE [LARGE SCALE GENOMIC DNA]</scope>
</reference>
<accession>A0A4Y2LHZ8</accession>
<evidence type="ECO:0000313" key="2">
    <source>
        <dbReference type="Proteomes" id="UP000499080"/>
    </source>
</evidence>
<name>A0A4Y2LHZ8_ARAVE</name>